<sequence length="966" mass="103902">MCTGPSTLHWAVVSVSPRSCVFPHYCPPGSGHPRACSGGSEALNGSGLRVSEETGCHLCEAGTYRSRALDTLPCQPCPPGFSCPQGSETYHSWPCPVGHYCPAGTRSPRPCPPGTFRSSSQATAVGECQPCPAGTFSALPGQAGCLACGSSAFSPPGSSCCTCRGLNRVFQKSDGSCICEAGHVSYDNRGLESEDGSDSEEDCQPLVAERCSPGDVRLAATRQCVSPQRHDCASFCRPVGGELSADLGISQCREYTSAEELCDTQCLAGAPRLFLTWGPSRELILSVKSEAGESTQREVASTVGPDQLFQGSARVHLVQFGPHGISGLIISSVDMLDSVLLGYPEHSPQLQSHRRKTGLEHPSSQDLGINPHIPNPVLCLVAGDAILFQLHILPHNRSASHYPVYQKQHLFNSNPQWDFGAFRRLGHLVRETHLNFSRFAHQFLDPGTYVFHDNGLAESIAVVLVKEEGAACDPSQASVQPSSPYQLGRLGVLRHRLPHLSPDWAAITGVLLAVGLATVLTTGLGLLLRPSLPEACPMRAWRPRWRSLGQPHVPAEYVLLRDSLPFYEDLGPRGSGEGADSREKAMTQGAGVPLQVQTLEDFSVRTLYDKLEDQSLHVAAQLSKHRSDALAFYRAASRQLQGLQDLLQGLSATDLQVLGRGGDPKSGAKAIARTDSGQHEEPQGGHTTAAPGECGQPPPGGTPSVSLLGFQPELNRAIAALASALSRSRRTPAGVSRKVKGNHASHAQIGGHVTVALVEQHPTIVALFWAPNPADKVTGLSVSSKASGHLGGQLLSTCQQDELVTDRPLSSSNEERQNARLPQDPGLPQLLQGEAKGGSTEDPSPEKWIRRPRQRHGAIPELQVTPSIFAHPAEACGPYRENPKTRALKSDQDLLLEVRRVHLAQRIEDLEWELSLLLQVADGRSNKAIFWLFLCLQTDDDSHDAIFNRSLITDITVFIKTSSHNK</sequence>
<dbReference type="Gene3D" id="2.10.50.10">
    <property type="entry name" value="Tumor Necrosis Factor Receptor, subunit A, domain 2"/>
    <property type="match status" value="1"/>
</dbReference>
<evidence type="ECO:0000256" key="1">
    <source>
        <dbReference type="SAM" id="MobiDB-lite"/>
    </source>
</evidence>
<name>L9KXM4_TUPCH</name>
<keyword evidence="3" id="KW-1185">Reference proteome</keyword>
<dbReference type="STRING" id="246437.L9KXM4"/>
<dbReference type="PANTHER" id="PTHR46104">
    <property type="entry name" value="GENE 9195-RELATED-RELATED"/>
    <property type="match status" value="1"/>
</dbReference>
<evidence type="ECO:0000313" key="3">
    <source>
        <dbReference type="Proteomes" id="UP000011518"/>
    </source>
</evidence>
<feature type="region of interest" description="Disordered" evidence="1">
    <location>
        <begin position="658"/>
        <end position="704"/>
    </location>
</feature>
<organism evidence="2 3">
    <name type="scientific">Tupaia chinensis</name>
    <name type="common">Chinese tree shrew</name>
    <name type="synonym">Tupaia belangeri chinensis</name>
    <dbReference type="NCBI Taxonomy" id="246437"/>
    <lineage>
        <taxon>Eukaryota</taxon>
        <taxon>Metazoa</taxon>
        <taxon>Chordata</taxon>
        <taxon>Craniata</taxon>
        <taxon>Vertebrata</taxon>
        <taxon>Euteleostomi</taxon>
        <taxon>Mammalia</taxon>
        <taxon>Eutheria</taxon>
        <taxon>Euarchontoglires</taxon>
        <taxon>Scandentia</taxon>
        <taxon>Tupaiidae</taxon>
        <taxon>Tupaia</taxon>
    </lineage>
</organism>
<dbReference type="EMBL" id="KB320608">
    <property type="protein sequence ID" value="ELW67536.1"/>
    <property type="molecule type" value="Genomic_DNA"/>
</dbReference>
<feature type="compositionally biased region" description="Low complexity" evidence="1">
    <location>
        <begin position="821"/>
        <end position="833"/>
    </location>
</feature>
<proteinExistence type="predicted"/>
<dbReference type="InParanoid" id="L9KXM4"/>
<dbReference type="SUPFAM" id="SSF57586">
    <property type="entry name" value="TNF receptor-like"/>
    <property type="match status" value="1"/>
</dbReference>
<dbReference type="PANTHER" id="PTHR46104:SF1">
    <property type="entry name" value="GENE 9195-RELATED"/>
    <property type="match status" value="1"/>
</dbReference>
<evidence type="ECO:0000313" key="2">
    <source>
        <dbReference type="EMBL" id="ELW67536.1"/>
    </source>
</evidence>
<protein>
    <submittedName>
        <fullName evidence="2">Uncharacterized protein</fullName>
    </submittedName>
</protein>
<dbReference type="Proteomes" id="UP000011518">
    <property type="component" value="Unassembled WGS sequence"/>
</dbReference>
<gene>
    <name evidence="2" type="ORF">TREES_T100003970</name>
</gene>
<reference evidence="3" key="2">
    <citation type="journal article" date="2013" name="Nat. Commun.">
        <title>Genome of the Chinese tree shrew.</title>
        <authorList>
            <person name="Fan Y."/>
            <person name="Huang Z.Y."/>
            <person name="Cao C.C."/>
            <person name="Chen C.S."/>
            <person name="Chen Y.X."/>
            <person name="Fan D.D."/>
            <person name="He J."/>
            <person name="Hou H.L."/>
            <person name="Hu L."/>
            <person name="Hu X.T."/>
            <person name="Jiang X.T."/>
            <person name="Lai R."/>
            <person name="Lang Y.S."/>
            <person name="Liang B."/>
            <person name="Liao S.G."/>
            <person name="Mu D."/>
            <person name="Ma Y.Y."/>
            <person name="Niu Y.Y."/>
            <person name="Sun X.Q."/>
            <person name="Xia J.Q."/>
            <person name="Xiao J."/>
            <person name="Xiong Z.Q."/>
            <person name="Xu L."/>
            <person name="Yang L."/>
            <person name="Zhang Y."/>
            <person name="Zhao W."/>
            <person name="Zhao X.D."/>
            <person name="Zheng Y.T."/>
            <person name="Zhou J.M."/>
            <person name="Zhu Y.B."/>
            <person name="Zhang G.J."/>
            <person name="Wang J."/>
            <person name="Yao Y.G."/>
        </authorList>
    </citation>
    <scope>NUCLEOTIDE SEQUENCE [LARGE SCALE GENOMIC DNA]</scope>
</reference>
<reference evidence="3" key="1">
    <citation type="submission" date="2012-07" db="EMBL/GenBank/DDBJ databases">
        <title>Genome of the Chinese tree shrew, a rising model animal genetically related to primates.</title>
        <authorList>
            <person name="Zhang G."/>
            <person name="Fan Y."/>
            <person name="Yao Y."/>
            <person name="Huang Z."/>
        </authorList>
    </citation>
    <scope>NUCLEOTIDE SEQUENCE [LARGE SCALE GENOMIC DNA]</scope>
</reference>
<feature type="region of interest" description="Disordered" evidence="1">
    <location>
        <begin position="805"/>
        <end position="847"/>
    </location>
</feature>
<accession>L9KXM4</accession>
<dbReference type="AlphaFoldDB" id="L9KXM4"/>
<dbReference type="SMART" id="SM01411">
    <property type="entry name" value="Ephrin_rec_like"/>
    <property type="match status" value="2"/>
</dbReference>